<feature type="region of interest" description="Disordered" evidence="2">
    <location>
        <begin position="166"/>
        <end position="230"/>
    </location>
</feature>
<keyword evidence="7" id="KW-1185">Reference proteome</keyword>
<feature type="chain" id="PRO_5006710516" evidence="4">
    <location>
        <begin position="28"/>
        <end position="266"/>
    </location>
</feature>
<feature type="compositionally biased region" description="Low complexity" evidence="2">
    <location>
        <begin position="180"/>
        <end position="189"/>
    </location>
</feature>
<dbReference type="Pfam" id="PF13205">
    <property type="entry name" value="Big_5"/>
    <property type="match status" value="1"/>
</dbReference>
<feature type="signal peptide" evidence="4">
    <location>
        <begin position="1"/>
        <end position="27"/>
    </location>
</feature>
<feature type="compositionally biased region" description="Basic and acidic residues" evidence="2">
    <location>
        <begin position="198"/>
        <end position="210"/>
    </location>
</feature>
<keyword evidence="3" id="KW-1133">Transmembrane helix</keyword>
<gene>
    <name evidence="6" type="ORF">SpAn4DRAFT_4615</name>
</gene>
<feature type="transmembrane region" description="Helical" evidence="3">
    <location>
        <begin position="239"/>
        <end position="261"/>
    </location>
</feature>
<protein>
    <submittedName>
        <fullName evidence="6">Predicted transcriptional regulators</fullName>
    </submittedName>
</protein>
<accession>A0A0U1KT70</accession>
<keyword evidence="3" id="KW-0812">Transmembrane</keyword>
<reference evidence="7" key="1">
    <citation type="submission" date="2015-03" db="EMBL/GenBank/DDBJ databases">
        <authorList>
            <person name="Nijsse Bart"/>
        </authorList>
    </citation>
    <scope>NUCLEOTIDE SEQUENCE [LARGE SCALE GENOMIC DNA]</scope>
</reference>
<evidence type="ECO:0000256" key="1">
    <source>
        <dbReference type="ARBA" id="ARBA00022729"/>
    </source>
</evidence>
<evidence type="ECO:0000256" key="4">
    <source>
        <dbReference type="SAM" id="SignalP"/>
    </source>
</evidence>
<dbReference type="RefSeq" id="WP_021170729.1">
    <property type="nucleotide sequence ID" value="NZ_CTRP01000002.1"/>
</dbReference>
<dbReference type="InterPro" id="IPR032812">
    <property type="entry name" value="SbsA_Ig"/>
</dbReference>
<evidence type="ECO:0000313" key="6">
    <source>
        <dbReference type="EMBL" id="CQR70103.1"/>
    </source>
</evidence>
<keyword evidence="3" id="KW-0472">Membrane</keyword>
<feature type="compositionally biased region" description="Low complexity" evidence="2">
    <location>
        <begin position="213"/>
        <end position="224"/>
    </location>
</feature>
<evidence type="ECO:0000256" key="3">
    <source>
        <dbReference type="SAM" id="Phobius"/>
    </source>
</evidence>
<dbReference type="EMBL" id="CTRP01000002">
    <property type="protein sequence ID" value="CQR70103.1"/>
    <property type="molecule type" value="Genomic_DNA"/>
</dbReference>
<sequence>MFGKVKWKLISAILIILFLQVAAFAYAEGGKQAASQGGTGQKPFNLAAVTLVGGGNVQNAVDVPTDANFNLQFDKNVVNSLIWGVNSKCVSLVSQDDENIPVNVTKLDDTIDFSQRQNIFVQPVNPLRPGTAYYLKISPELKAKNGATLGGTGITIAFKTKGEAVVQPSQSASEPDDIQPAAATPATPANVIAPNDISGKDKQLSAEKPEQQAAASTAAATGTSIQDLDNKPKETTANFVSWITPIGIVVVAGWIVFEILIKRNRK</sequence>
<feature type="domain" description="SbsA Ig-like" evidence="5">
    <location>
        <begin position="57"/>
        <end position="160"/>
    </location>
</feature>
<keyword evidence="1 4" id="KW-0732">Signal</keyword>
<name>A0A0U1KT70_9FIRM</name>
<dbReference type="AlphaFoldDB" id="A0A0U1KT70"/>
<organism evidence="6 7">
    <name type="scientific">Sporomusa ovata</name>
    <dbReference type="NCBI Taxonomy" id="2378"/>
    <lineage>
        <taxon>Bacteria</taxon>
        <taxon>Bacillati</taxon>
        <taxon>Bacillota</taxon>
        <taxon>Negativicutes</taxon>
        <taxon>Selenomonadales</taxon>
        <taxon>Sporomusaceae</taxon>
        <taxon>Sporomusa</taxon>
    </lineage>
</organism>
<evidence type="ECO:0000259" key="5">
    <source>
        <dbReference type="Pfam" id="PF13205"/>
    </source>
</evidence>
<dbReference type="Proteomes" id="UP000049855">
    <property type="component" value="Unassembled WGS sequence"/>
</dbReference>
<proteinExistence type="predicted"/>
<evidence type="ECO:0000313" key="7">
    <source>
        <dbReference type="Proteomes" id="UP000049855"/>
    </source>
</evidence>
<evidence type="ECO:0000256" key="2">
    <source>
        <dbReference type="SAM" id="MobiDB-lite"/>
    </source>
</evidence>